<proteinExistence type="predicted"/>
<evidence type="ECO:0000313" key="3">
    <source>
        <dbReference type="Proteomes" id="UP000265962"/>
    </source>
</evidence>
<evidence type="ECO:0000313" key="2">
    <source>
        <dbReference type="EMBL" id="SPF67726.1"/>
    </source>
</evidence>
<reference evidence="3" key="1">
    <citation type="submission" date="2018-02" db="EMBL/GenBank/DDBJ databases">
        <authorList>
            <person name="Hornung B."/>
        </authorList>
    </citation>
    <scope>NUCLEOTIDE SEQUENCE [LARGE SCALE GENOMIC DNA]</scope>
</reference>
<feature type="transmembrane region" description="Helical" evidence="1">
    <location>
        <begin position="26"/>
        <end position="45"/>
    </location>
</feature>
<keyword evidence="3" id="KW-1185">Reference proteome</keyword>
<dbReference type="InterPro" id="IPR021385">
    <property type="entry name" value="DUF3017"/>
</dbReference>
<dbReference type="EMBL" id="OMOH01000002">
    <property type="protein sequence ID" value="SPF67726.1"/>
    <property type="molecule type" value="Genomic_DNA"/>
</dbReference>
<accession>A0A375I2V3</accession>
<sequence length="107" mass="11264">MLPTDLPPAERVAPLGADPAVGPRRFQAPALAVLALFVAGMVVAASGHWRRGAFVMGAAALAAGIVRWALPTRWAGMLAVRKRWFDVLCMLGAGAIIWLVALVVPPQ</sequence>
<evidence type="ECO:0008006" key="4">
    <source>
        <dbReference type="Google" id="ProtNLM"/>
    </source>
</evidence>
<dbReference type="AlphaFoldDB" id="A0A375I2V3"/>
<name>A0A375I2V3_9ACTN</name>
<feature type="transmembrane region" description="Helical" evidence="1">
    <location>
        <begin position="85"/>
        <end position="104"/>
    </location>
</feature>
<evidence type="ECO:0000256" key="1">
    <source>
        <dbReference type="SAM" id="Phobius"/>
    </source>
</evidence>
<dbReference type="Pfam" id="PF11222">
    <property type="entry name" value="DUF3017"/>
    <property type="match status" value="1"/>
</dbReference>
<dbReference type="OrthoDB" id="3732655at2"/>
<dbReference type="Proteomes" id="UP000265962">
    <property type="component" value="Unassembled WGS sequence"/>
</dbReference>
<gene>
    <name evidence="2" type="ORF">PROPJV5_0685</name>
</gene>
<keyword evidence="1" id="KW-0812">Transmembrane</keyword>
<organism evidence="2 3">
    <name type="scientific">Propionibacterium ruminifibrarum</name>
    <dbReference type="NCBI Taxonomy" id="1962131"/>
    <lineage>
        <taxon>Bacteria</taxon>
        <taxon>Bacillati</taxon>
        <taxon>Actinomycetota</taxon>
        <taxon>Actinomycetes</taxon>
        <taxon>Propionibacteriales</taxon>
        <taxon>Propionibacteriaceae</taxon>
        <taxon>Propionibacterium</taxon>
    </lineage>
</organism>
<keyword evidence="1" id="KW-1133">Transmembrane helix</keyword>
<keyword evidence="1" id="KW-0472">Membrane</keyword>
<feature type="transmembrane region" description="Helical" evidence="1">
    <location>
        <begin position="52"/>
        <end position="70"/>
    </location>
</feature>
<protein>
    <recommendedName>
        <fullName evidence="4">DUF3017 domain-containing protein</fullName>
    </recommendedName>
</protein>